<dbReference type="AlphaFoldDB" id="A0A1H5U1T5"/>
<dbReference type="RefSeq" id="WP_146087242.1">
    <property type="nucleotide sequence ID" value="NZ_FNVO01000001.1"/>
</dbReference>
<sequence>MGEPRIVDLDAPGLDWTDVTMPAASAPVRLVRLHADAATGSSVSLVRFPAGWTRPGTGHYTCAEEFTVLDGRISVSGTARSAGAYAYLPELTTRTDSFVGAGGCLAVAWFSGPPRWKDGVAEEAPGPGAETGRTHSALLGSLAELSGRLPGIGDGATGLDATFLDARVWAYAPDAASLPDLPGRVLVRRWPASGD</sequence>
<dbReference type="InterPro" id="IPR025979">
    <property type="entry name" value="ChrR-like_cupin_dom"/>
</dbReference>
<dbReference type="SUPFAM" id="SSF51182">
    <property type="entry name" value="RmlC-like cupins"/>
    <property type="match status" value="1"/>
</dbReference>
<evidence type="ECO:0000313" key="3">
    <source>
        <dbReference type="Proteomes" id="UP000236723"/>
    </source>
</evidence>
<keyword evidence="3" id="KW-1185">Reference proteome</keyword>
<evidence type="ECO:0000313" key="2">
    <source>
        <dbReference type="EMBL" id="SEF68970.1"/>
    </source>
</evidence>
<dbReference type="Gene3D" id="2.60.120.10">
    <property type="entry name" value="Jelly Rolls"/>
    <property type="match status" value="1"/>
</dbReference>
<dbReference type="InterPro" id="IPR014710">
    <property type="entry name" value="RmlC-like_jellyroll"/>
</dbReference>
<evidence type="ECO:0000259" key="1">
    <source>
        <dbReference type="Pfam" id="PF12973"/>
    </source>
</evidence>
<dbReference type="InterPro" id="IPR011051">
    <property type="entry name" value="RmlC_Cupin_sf"/>
</dbReference>
<reference evidence="3" key="1">
    <citation type="submission" date="2016-10" db="EMBL/GenBank/DDBJ databases">
        <authorList>
            <person name="Varghese N."/>
            <person name="Submissions S."/>
        </authorList>
    </citation>
    <scope>NUCLEOTIDE SEQUENCE [LARGE SCALE GENOMIC DNA]</scope>
    <source>
        <strain evidence="3">DSM 43163</strain>
    </source>
</reference>
<proteinExistence type="predicted"/>
<dbReference type="Proteomes" id="UP000236723">
    <property type="component" value="Unassembled WGS sequence"/>
</dbReference>
<dbReference type="OrthoDB" id="3524297at2"/>
<feature type="domain" description="ChrR-like cupin" evidence="1">
    <location>
        <begin position="15"/>
        <end position="104"/>
    </location>
</feature>
<dbReference type="Pfam" id="PF12973">
    <property type="entry name" value="Cupin_7"/>
    <property type="match status" value="1"/>
</dbReference>
<dbReference type="EMBL" id="FNVO01000001">
    <property type="protein sequence ID" value="SEF68970.1"/>
    <property type="molecule type" value="Genomic_DNA"/>
</dbReference>
<protein>
    <recommendedName>
        <fullName evidence="1">ChrR-like cupin domain-containing protein</fullName>
    </recommendedName>
</protein>
<gene>
    <name evidence="2" type="ORF">SAMN04489712_101835</name>
</gene>
<organism evidence="2 3">
    <name type="scientific">Thermomonospora echinospora</name>
    <dbReference type="NCBI Taxonomy" id="1992"/>
    <lineage>
        <taxon>Bacteria</taxon>
        <taxon>Bacillati</taxon>
        <taxon>Actinomycetota</taxon>
        <taxon>Actinomycetes</taxon>
        <taxon>Streptosporangiales</taxon>
        <taxon>Thermomonosporaceae</taxon>
        <taxon>Thermomonospora</taxon>
    </lineage>
</organism>
<accession>A0A1H5U1T5</accession>
<name>A0A1H5U1T5_9ACTN</name>